<proteinExistence type="predicted"/>
<keyword evidence="9 11" id="KW-0472">Membrane</keyword>
<feature type="transmembrane region" description="Helical" evidence="11">
    <location>
        <begin position="249"/>
        <end position="271"/>
    </location>
</feature>
<comment type="caution">
    <text evidence="13">The sequence shown here is derived from an EMBL/GenBank/DDBJ whole genome shotgun (WGS) entry which is preliminary data.</text>
</comment>
<evidence type="ECO:0000313" key="14">
    <source>
        <dbReference type="Proteomes" id="UP001211065"/>
    </source>
</evidence>
<evidence type="ECO:0000256" key="5">
    <source>
        <dbReference type="ARBA" id="ARBA00022826"/>
    </source>
</evidence>
<protein>
    <recommendedName>
        <fullName evidence="12">Potassium channel domain-containing protein</fullName>
    </recommendedName>
</protein>
<organism evidence="13 14">
    <name type="scientific">Clydaea vesicula</name>
    <dbReference type="NCBI Taxonomy" id="447962"/>
    <lineage>
        <taxon>Eukaryota</taxon>
        <taxon>Fungi</taxon>
        <taxon>Fungi incertae sedis</taxon>
        <taxon>Chytridiomycota</taxon>
        <taxon>Chytridiomycota incertae sedis</taxon>
        <taxon>Chytridiomycetes</taxon>
        <taxon>Lobulomycetales</taxon>
        <taxon>Lobulomycetaceae</taxon>
        <taxon>Clydaea</taxon>
    </lineage>
</organism>
<name>A0AAD5U6X9_9FUNG</name>
<accession>A0AAD5U6X9</accession>
<keyword evidence="14" id="KW-1185">Reference proteome</keyword>
<dbReference type="AlphaFoldDB" id="A0AAD5U6X9"/>
<keyword evidence="8" id="KW-0406">Ion transport</keyword>
<evidence type="ECO:0000256" key="8">
    <source>
        <dbReference type="ARBA" id="ARBA00023065"/>
    </source>
</evidence>
<keyword evidence="4 11" id="KW-0812">Transmembrane</keyword>
<dbReference type="PANTHER" id="PTHR10027">
    <property type="entry name" value="CALCIUM-ACTIVATED POTASSIUM CHANNEL ALPHA CHAIN"/>
    <property type="match status" value="1"/>
</dbReference>
<evidence type="ECO:0000256" key="7">
    <source>
        <dbReference type="ARBA" id="ARBA00022989"/>
    </source>
</evidence>
<dbReference type="GO" id="GO:0005267">
    <property type="term" value="F:potassium channel activity"/>
    <property type="evidence" value="ECO:0007669"/>
    <property type="project" value="UniProtKB-KW"/>
</dbReference>
<dbReference type="InterPro" id="IPR047871">
    <property type="entry name" value="K_chnl_Slo-like"/>
</dbReference>
<keyword evidence="2" id="KW-0813">Transport</keyword>
<evidence type="ECO:0000256" key="10">
    <source>
        <dbReference type="ARBA" id="ARBA00023303"/>
    </source>
</evidence>
<evidence type="ECO:0000256" key="3">
    <source>
        <dbReference type="ARBA" id="ARBA00022538"/>
    </source>
</evidence>
<dbReference type="EMBL" id="JADGJW010000033">
    <property type="protein sequence ID" value="KAJ3226571.1"/>
    <property type="molecule type" value="Genomic_DNA"/>
</dbReference>
<dbReference type="PANTHER" id="PTHR10027:SF10">
    <property type="entry name" value="SLOWPOKE 2, ISOFORM D"/>
    <property type="match status" value="1"/>
</dbReference>
<feature type="transmembrane region" description="Helical" evidence="11">
    <location>
        <begin position="222"/>
        <end position="243"/>
    </location>
</feature>
<feature type="transmembrane region" description="Helical" evidence="11">
    <location>
        <begin position="123"/>
        <end position="144"/>
    </location>
</feature>
<evidence type="ECO:0000256" key="2">
    <source>
        <dbReference type="ARBA" id="ARBA00022448"/>
    </source>
</evidence>
<evidence type="ECO:0000256" key="4">
    <source>
        <dbReference type="ARBA" id="ARBA00022692"/>
    </source>
</evidence>
<evidence type="ECO:0000256" key="11">
    <source>
        <dbReference type="SAM" id="Phobius"/>
    </source>
</evidence>
<keyword evidence="5" id="KW-0631">Potassium channel</keyword>
<dbReference type="InterPro" id="IPR013099">
    <property type="entry name" value="K_chnl_dom"/>
</dbReference>
<evidence type="ECO:0000259" key="12">
    <source>
        <dbReference type="Pfam" id="PF07885"/>
    </source>
</evidence>
<keyword evidence="7 11" id="KW-1133">Transmembrane helix</keyword>
<keyword evidence="10" id="KW-0407">Ion channel</keyword>
<evidence type="ECO:0000256" key="9">
    <source>
        <dbReference type="ARBA" id="ARBA00023136"/>
    </source>
</evidence>
<sequence>MELIPIENEDNFNDASRADIIHSSTKILHHNLKKGSEEKIKVERIKYRNKRNICRQNVWKRKILGIKDLLNDLTEFFALRSSLFVIINIQEHDSLETTVKGHPYLYQFYGKNKWAYIQRPPGIFFLCVALSIVSLCCSVLKLLFWENGIRNFFRVSYLFGTKFGVKFTNLLHAKNFGVGYTIYVPYFLLSISSVFHLNKLLCYRDLFLNITLFQEQVIKLSYTIWVVITLWEAFYYIVITVSTVGYGDIIPTSVAGQVVAVMLVIVLIVTIPRMTARIFDSLLMEKFDGKYDSGI</sequence>
<dbReference type="GO" id="GO:0016020">
    <property type="term" value="C:membrane"/>
    <property type="evidence" value="ECO:0007669"/>
    <property type="project" value="UniProtKB-SubCell"/>
</dbReference>
<reference evidence="13" key="1">
    <citation type="submission" date="2020-05" db="EMBL/GenBank/DDBJ databases">
        <title>Phylogenomic resolution of chytrid fungi.</title>
        <authorList>
            <person name="Stajich J.E."/>
            <person name="Amses K."/>
            <person name="Simmons R."/>
            <person name="Seto K."/>
            <person name="Myers J."/>
            <person name="Bonds A."/>
            <person name="Quandt C.A."/>
            <person name="Barry K."/>
            <person name="Liu P."/>
            <person name="Grigoriev I."/>
            <person name="Longcore J.E."/>
            <person name="James T.Y."/>
        </authorList>
    </citation>
    <scope>NUCLEOTIDE SEQUENCE</scope>
    <source>
        <strain evidence="13">JEL0476</strain>
    </source>
</reference>
<dbReference type="Pfam" id="PF07885">
    <property type="entry name" value="Ion_trans_2"/>
    <property type="match status" value="1"/>
</dbReference>
<comment type="subcellular location">
    <subcellularLocation>
        <location evidence="1">Membrane</location>
        <topology evidence="1">Multi-pass membrane protein</topology>
    </subcellularLocation>
</comment>
<feature type="transmembrane region" description="Helical" evidence="11">
    <location>
        <begin position="180"/>
        <end position="201"/>
    </location>
</feature>
<evidence type="ECO:0000313" key="13">
    <source>
        <dbReference type="EMBL" id="KAJ3226571.1"/>
    </source>
</evidence>
<keyword evidence="6" id="KW-0630">Potassium</keyword>
<dbReference type="Gene3D" id="1.10.287.70">
    <property type="match status" value="1"/>
</dbReference>
<gene>
    <name evidence="13" type="ORF">HK099_004598</name>
</gene>
<evidence type="ECO:0000256" key="1">
    <source>
        <dbReference type="ARBA" id="ARBA00004141"/>
    </source>
</evidence>
<dbReference type="Proteomes" id="UP001211065">
    <property type="component" value="Unassembled WGS sequence"/>
</dbReference>
<dbReference type="SUPFAM" id="SSF81324">
    <property type="entry name" value="Voltage-gated potassium channels"/>
    <property type="match status" value="1"/>
</dbReference>
<feature type="domain" description="Potassium channel" evidence="12">
    <location>
        <begin position="219"/>
        <end position="279"/>
    </location>
</feature>
<evidence type="ECO:0000256" key="6">
    <source>
        <dbReference type="ARBA" id="ARBA00022958"/>
    </source>
</evidence>
<keyword evidence="3" id="KW-0633">Potassium transport</keyword>